<reference evidence="1 2" key="1">
    <citation type="submission" date="2018-03" db="EMBL/GenBank/DDBJ databases">
        <title>Whole genome sequencing of Histamine producing bacteria.</title>
        <authorList>
            <person name="Butler K."/>
        </authorList>
    </citation>
    <scope>NUCLEOTIDE SEQUENCE [LARGE SCALE GENOMIC DNA]</scope>
    <source>
        <strain evidence="1 2">BT-6</strain>
    </source>
</reference>
<evidence type="ECO:0000313" key="1">
    <source>
        <dbReference type="EMBL" id="PSU15082.1"/>
    </source>
</evidence>
<accession>A0ABD6WZ55</accession>
<organism evidence="1 2">
    <name type="scientific">Photobacterium damselae</name>
    <dbReference type="NCBI Taxonomy" id="38293"/>
    <lineage>
        <taxon>Bacteria</taxon>
        <taxon>Pseudomonadati</taxon>
        <taxon>Pseudomonadota</taxon>
        <taxon>Gammaproteobacteria</taxon>
        <taxon>Vibrionales</taxon>
        <taxon>Vibrionaceae</taxon>
        <taxon>Photobacterium</taxon>
    </lineage>
</organism>
<proteinExistence type="predicted"/>
<dbReference type="Proteomes" id="UP000241404">
    <property type="component" value="Unassembled WGS sequence"/>
</dbReference>
<dbReference type="RefSeq" id="WP_065172570.1">
    <property type="nucleotide sequence ID" value="NZ_LZFH01000068.1"/>
</dbReference>
<comment type="caution">
    <text evidence="1">The sequence shown here is derived from an EMBL/GenBank/DDBJ whole genome shotgun (WGS) entry which is preliminary data.</text>
</comment>
<protein>
    <submittedName>
        <fullName evidence="1">Uncharacterized protein</fullName>
    </submittedName>
</protein>
<evidence type="ECO:0000313" key="2">
    <source>
        <dbReference type="Proteomes" id="UP000241404"/>
    </source>
</evidence>
<gene>
    <name evidence="1" type="ORF">CTM90_18275</name>
</gene>
<dbReference type="AlphaFoldDB" id="A0ABD6WZ55"/>
<name>A0ABD6WZ55_PHODM</name>
<sequence>MRRPFSLEPNKEYEFIVGQNDRYLIMRNLTSDIVLRSDTFESDLTLSRSDTVTVETLERVKMKFVNTSDVVISGEFQLSPVEIRIKEQQMNIDGAVVVSEIAEPVTVNEISSPVTVKEVQLPVAITGPVEVSGIKETVSVSVEEVKKPVEVIQSAVFNGIQTKKIRSMEILSGKYLYLSVQTSKKNKGNYSIFGIELEAGDYFEIKVPFDADKTMQKYIRPSENGDTAIINFIKSE</sequence>
<dbReference type="EMBL" id="PYMM01000018">
    <property type="protein sequence ID" value="PSU15082.1"/>
    <property type="molecule type" value="Genomic_DNA"/>
</dbReference>